<dbReference type="InterPro" id="IPR003769">
    <property type="entry name" value="ClpS_core"/>
</dbReference>
<dbReference type="Pfam" id="PF02207">
    <property type="entry name" value="zf-UBR"/>
    <property type="match status" value="1"/>
</dbReference>
<dbReference type="InterPro" id="IPR003126">
    <property type="entry name" value="Znf_UBR"/>
</dbReference>
<dbReference type="FunFam" id="2.10.110.30:FF:000001">
    <property type="entry name" value="E3 ubiquitin-protein ligase UBR2 isoform 1"/>
    <property type="match status" value="1"/>
</dbReference>
<dbReference type="Pfam" id="PF18995">
    <property type="entry name" value="PRT6_C"/>
    <property type="match status" value="1"/>
</dbReference>
<evidence type="ECO:0000256" key="8">
    <source>
        <dbReference type="ARBA" id="ARBA00046341"/>
    </source>
</evidence>
<evidence type="ECO:0000256" key="10">
    <source>
        <dbReference type="RuleBase" id="RU366018"/>
    </source>
</evidence>
<dbReference type="InterPro" id="IPR055194">
    <property type="entry name" value="UBR1-like_WH"/>
</dbReference>
<dbReference type="GO" id="GO:0008270">
    <property type="term" value="F:zinc ion binding"/>
    <property type="evidence" value="ECO:0007669"/>
    <property type="project" value="UniProtKB-UniRule"/>
</dbReference>
<feature type="region of interest" description="Disordered" evidence="12">
    <location>
        <begin position="1402"/>
        <end position="1431"/>
    </location>
</feature>
<dbReference type="Gene3D" id="2.10.110.30">
    <property type="match status" value="1"/>
</dbReference>
<dbReference type="EC" id="2.3.2.27" evidence="10"/>
<evidence type="ECO:0000256" key="4">
    <source>
        <dbReference type="ARBA" id="ARBA00022723"/>
    </source>
</evidence>
<dbReference type="InterPro" id="IPR014719">
    <property type="entry name" value="Ribosomal_bL12_C/ClpS-like"/>
</dbReference>
<keyword evidence="11" id="KW-0175">Coiled coil</keyword>
<dbReference type="InterPro" id="IPR044046">
    <property type="entry name" value="E3_ligase_UBR-like_C"/>
</dbReference>
<dbReference type="PANTHER" id="PTHR21497:SF24">
    <property type="entry name" value="E3 UBIQUITIN-PROTEIN LIGASE UBR1"/>
    <property type="match status" value="1"/>
</dbReference>
<keyword evidence="3 10" id="KW-0808">Transferase</keyword>
<evidence type="ECO:0000256" key="3">
    <source>
        <dbReference type="ARBA" id="ARBA00022679"/>
    </source>
</evidence>
<feature type="compositionally biased region" description="Polar residues" evidence="12">
    <location>
        <begin position="1"/>
        <end position="14"/>
    </location>
</feature>
<gene>
    <name evidence="14" type="ORF">PCANC_22218</name>
</gene>
<keyword evidence="15" id="KW-1185">Reference proteome</keyword>
<evidence type="ECO:0000256" key="1">
    <source>
        <dbReference type="ARBA" id="ARBA00000900"/>
    </source>
</evidence>
<dbReference type="InterPro" id="IPR036390">
    <property type="entry name" value="WH_DNA-bd_sf"/>
</dbReference>
<feature type="region of interest" description="Disordered" evidence="12">
    <location>
        <begin position="1"/>
        <end position="20"/>
    </location>
</feature>
<dbReference type="InterPro" id="IPR039164">
    <property type="entry name" value="UBR1-like"/>
</dbReference>
<dbReference type="InterPro" id="IPR042065">
    <property type="entry name" value="E3_ELL-like"/>
</dbReference>
<dbReference type="Pfam" id="PF22960">
    <property type="entry name" value="WHD_UBR1"/>
    <property type="match status" value="1"/>
</dbReference>
<comment type="catalytic activity">
    <reaction evidence="1 10">
        <text>S-ubiquitinyl-[E2 ubiquitin-conjugating enzyme]-L-cysteine + [acceptor protein]-L-lysine = [E2 ubiquitin-conjugating enzyme]-L-cysteine + N(6)-ubiquitinyl-[acceptor protein]-L-lysine.</text>
        <dbReference type="EC" id="2.3.2.27"/>
    </reaction>
</comment>
<feature type="region of interest" description="Disordered" evidence="12">
    <location>
        <begin position="361"/>
        <end position="436"/>
    </location>
</feature>
<evidence type="ECO:0000313" key="15">
    <source>
        <dbReference type="Proteomes" id="UP000235388"/>
    </source>
</evidence>
<proteinExistence type="inferred from homology"/>
<accession>A0A2N5SCN3</accession>
<dbReference type="PROSITE" id="PS51157">
    <property type="entry name" value="ZF_UBR"/>
    <property type="match status" value="1"/>
</dbReference>
<sequence>MDSVDTPHSSTQLTPVEIDGHPFQIRHPPLAGNRHLPSLHSFLAKVDYLATAPDSPAFPPTKQNLSHSPEIAVQIIKSLYSFAFEPEWSHHFFPLNAYHPLNTPSSSRTQSNPNDIPILSLPDITSTFTLTSLQGEEAIEYTENRRGKPCGHVFQKGEGVYHCSDCGIDPTCALCARCFLASDHTGHDVTYSIHANGCGCCDCGDEEAWKNDIKCKYHSLHHRPSPNQPLPSTDHQSTTTATSPKQPLPRECKLIIEQIVAIALDFLLITVDRSPEDMRAPTNIDAIYHELSRLEEIAYLGLPRSSPSLPDNSMDIDFPLSHHPTSFQLQHQAIANSMEEAGKSSITGGLLSAFLGGRATDKGKGKITDSTGSSNSNDNNNNNNTNNNNSGALLSPSDSAPLGLTTGTTGRFHHPTHPYQSTGNHTQGSSKGAEHWSTWSHFPTPIKPTDHNLRGSGPWGVVLWNDERHSYAQVIDQVSKATGCSRAEALRIANTIDTKGREVIQVSSDPSVLIQTSKTINQIDLTVTVRTTHDLFCEQVADLLINFLLDLASCRIYNVSPEDECWLKSLITSKLRERPALGYEGGGRSRFARLLLNDVKLWKEARDKLKSLYISLLALGQTVKLELGILFASVFPQLIEYNFLVDREPEHNILLFSLQIVTVPSVIVILVKEHGFLKMIIDLLYSFFTHQFLPAGVAENEFKHIVYPPDHQIRRINPEGMAFRHKRYYHLFHELNLVLSSAGVQKAICEDVEHLQTLIHFLSLFTNMNPNRRAVHLHVEFESDAWVTAFNLTIQLAKLCKFFGECYSKANPEEFVLAVRTLVPSLMDPEQDFHNVQFGSCEAVDGSSNESPEVSYRCIDFRTDRELISFHHPLNWLFAEMMRSAHLIDFTQVHHLGVYGVGDLLIPENATPEEADVAPLALSENVICVASLLAQVRAGLWVRNGFGVRAQQLHYREYSLRETTFDQDIFHLQVLLAAKDPSHVLVAIVDRFAMRQWCNGEFLSDRVYEPTQMIAMLEELLHLLIILLSEPSGISGSSREENLKREIIQVLCLGPMSYSDTIKRIPDRYMQDSSFDKALARLSDFKPPMGSTDVGIYSLKPEFLTDVDPYYCRFGRNQREESERIVVEHLKKTTGLADPVVVPKCLNITSGPFACIRHTYHSEVLLQIIFYSLARVNPTMKGYSEYLADEAIHLVMMGLVEQPDVFAKMAVEKKLPLKGANPHTMTLKMMLEAVDAEPAMKSVKKKVNWCLDRMAEIFGLPRTEGTAAESANNAEQIAAQADEQKKEAAKARQNAIMNQFAAAQQAFLLQHDLDDDDEEEDEDSDGQTSTSKMMLDPEVEKTYGNCIVCQEDLTKARCFGALGLIQRSRMVRLTPVHLEPEQAGLWFEEALLTPESFDVDGRKHSPAGVASRQPVNLSDTKTAPDGSLEPVPWVPRGFPNGAGNKSGLFASVCGHLMHFACFQTYYKSIELRHGTQVTRNHPESIDRCEYLCPLCKSIGNVFLPSVDPSTTLVKQQTSSPTDLGDWISSVETSEAKMKEETGTGNYSQLFSLNEYGVIKSWLVHHKLEPKSRRSTQELVTRLGAEERAMLERFLTVTAALNRELPDPSEALGPDTSDALGQATLTRDLIGYTVACTEIASRGVAQPARGGVACSITETQQQLISSLLAVLGWLLEAESGQRSIQEYATGLLIRQLCPANILSSSIHHLTGHLHRRPLLFSDPLALLIHCAISSPEKLGLLIPLCYQLELLRVMIGLCYVSKKFPYNWWASERLKIDRSKPHRLNEGVALRLLLTKVIDVCGAESSALMAADDYELERIVRLYTLPFLRRAWILKKVISEESEMERAREESEVGGGGGGGDDDDAEGSASDEHVRLKRWMKIPSFLDLRGEEADDPLTGKKSNTQLYRMMIVGWLAELTEYVRANYAPPPTLRLGPSSSSSASASSTTMTLSVRGMSVVRLVEDFRIRDGFFQLEHPVIYELLGLPVKFDKLLSRSATMKCPNCRAIPNDPGICLFCGTTVCVQAFCCTNRNLDEEPEHGECNVHMWNCGGSVGAYLLIKKCSTLFLAAENGAFSMAPYLDEHGEHDVGMKRGRPQFLHAARWDEIRRLWLSHSIPTFVARRQEASTDVGGWPTF</sequence>
<evidence type="ECO:0000259" key="13">
    <source>
        <dbReference type="PROSITE" id="PS51157"/>
    </source>
</evidence>
<feature type="coiled-coil region" evidence="11">
    <location>
        <begin position="1267"/>
        <end position="1294"/>
    </location>
</feature>
<keyword evidence="7 10" id="KW-0862">Zinc</keyword>
<evidence type="ECO:0000256" key="5">
    <source>
        <dbReference type="ARBA" id="ARBA00022771"/>
    </source>
</evidence>
<dbReference type="GO" id="GO:0000151">
    <property type="term" value="C:ubiquitin ligase complex"/>
    <property type="evidence" value="ECO:0007669"/>
    <property type="project" value="TreeGrafter"/>
</dbReference>
<dbReference type="Gene3D" id="1.10.10.2670">
    <property type="entry name" value="E3 ubiquitin-protein ligase"/>
    <property type="match status" value="1"/>
</dbReference>
<feature type="compositionally biased region" description="Polar residues" evidence="12">
    <location>
        <begin position="418"/>
        <end position="430"/>
    </location>
</feature>
<dbReference type="Pfam" id="PF02617">
    <property type="entry name" value="ClpS"/>
    <property type="match status" value="1"/>
</dbReference>
<keyword evidence="4 10" id="KW-0479">Metal-binding</keyword>
<dbReference type="Proteomes" id="UP000235388">
    <property type="component" value="Unassembled WGS sequence"/>
</dbReference>
<comment type="function">
    <text evidence="10">Ubiquitin ligase protein which is a component of the N-end rule pathway. Recognizes and binds to proteins bearing specific N-terminal residues that are destabilizing according to the N-end rule, leading to their ubiquitination and subsequent degradation.</text>
</comment>
<dbReference type="SMART" id="SM00396">
    <property type="entry name" value="ZnF_UBR1"/>
    <property type="match status" value="1"/>
</dbReference>
<organism evidence="14 15">
    <name type="scientific">Puccinia coronata f. sp. avenae</name>
    <dbReference type="NCBI Taxonomy" id="200324"/>
    <lineage>
        <taxon>Eukaryota</taxon>
        <taxon>Fungi</taxon>
        <taxon>Dikarya</taxon>
        <taxon>Basidiomycota</taxon>
        <taxon>Pucciniomycotina</taxon>
        <taxon>Pucciniomycetes</taxon>
        <taxon>Pucciniales</taxon>
        <taxon>Pucciniaceae</taxon>
        <taxon>Puccinia</taxon>
    </lineage>
</organism>
<dbReference type="STRING" id="200324.A0A2N5SCN3"/>
<dbReference type="GO" id="GO:0005737">
    <property type="term" value="C:cytoplasm"/>
    <property type="evidence" value="ECO:0007669"/>
    <property type="project" value="TreeGrafter"/>
</dbReference>
<dbReference type="Gene3D" id="3.30.1390.10">
    <property type="match status" value="1"/>
</dbReference>
<dbReference type="PANTHER" id="PTHR21497">
    <property type="entry name" value="UBIQUITIN LIGASE E3 ALPHA-RELATED"/>
    <property type="match status" value="1"/>
</dbReference>
<dbReference type="UniPathway" id="UPA00143"/>
<name>A0A2N5SCN3_9BASI</name>
<dbReference type="SUPFAM" id="SSF54736">
    <property type="entry name" value="ClpS-like"/>
    <property type="match status" value="1"/>
</dbReference>
<evidence type="ECO:0000256" key="12">
    <source>
        <dbReference type="SAM" id="MobiDB-lite"/>
    </source>
</evidence>
<dbReference type="EMBL" id="PGCJ01001039">
    <property type="protein sequence ID" value="PLW10959.1"/>
    <property type="molecule type" value="Genomic_DNA"/>
</dbReference>
<evidence type="ECO:0000256" key="7">
    <source>
        <dbReference type="ARBA" id="ARBA00022833"/>
    </source>
</evidence>
<keyword evidence="6 10" id="KW-0833">Ubl conjugation pathway</keyword>
<comment type="caution">
    <text evidence="14">The sequence shown here is derived from an EMBL/GenBank/DDBJ whole genome shotgun (WGS) entry which is preliminary data.</text>
</comment>
<comment type="pathway">
    <text evidence="2 10">Protein modification; protein ubiquitination.</text>
</comment>
<dbReference type="GO" id="GO:0016567">
    <property type="term" value="P:protein ubiquitination"/>
    <property type="evidence" value="ECO:0007669"/>
    <property type="project" value="UniProtKB-UniRule"/>
</dbReference>
<evidence type="ECO:0000256" key="11">
    <source>
        <dbReference type="SAM" id="Coils"/>
    </source>
</evidence>
<feature type="region of interest" description="Disordered" evidence="12">
    <location>
        <begin position="1315"/>
        <end position="1335"/>
    </location>
</feature>
<dbReference type="GO" id="GO:0071596">
    <property type="term" value="P:ubiquitin-dependent protein catabolic process via the N-end rule pathway"/>
    <property type="evidence" value="ECO:0007669"/>
    <property type="project" value="UniProtKB-UniRule"/>
</dbReference>
<evidence type="ECO:0000256" key="2">
    <source>
        <dbReference type="ARBA" id="ARBA00004906"/>
    </source>
</evidence>
<evidence type="ECO:0000313" key="14">
    <source>
        <dbReference type="EMBL" id="PLW10959.1"/>
    </source>
</evidence>
<comment type="similarity">
    <text evidence="8 10">Belongs to the E3 ubiquitin-protein ligase UBR1-like family.</text>
</comment>
<protein>
    <recommendedName>
        <fullName evidence="10">E3 ubiquitin-protein ligase</fullName>
        <ecNumber evidence="10">2.3.2.27</ecNumber>
    </recommendedName>
</protein>
<feature type="domain" description="UBR-type" evidence="13">
    <location>
        <begin position="148"/>
        <end position="220"/>
    </location>
</feature>
<evidence type="ECO:0000256" key="9">
    <source>
        <dbReference type="PROSITE-ProRule" id="PRU00508"/>
    </source>
</evidence>
<evidence type="ECO:0000256" key="6">
    <source>
        <dbReference type="ARBA" id="ARBA00022786"/>
    </source>
</evidence>
<dbReference type="OrthoDB" id="26387at2759"/>
<dbReference type="CDD" id="cd16482">
    <property type="entry name" value="RING-H2_UBR1-like"/>
    <property type="match status" value="1"/>
</dbReference>
<keyword evidence="5 10" id="KW-0863">Zinc-finger</keyword>
<dbReference type="GO" id="GO:0061630">
    <property type="term" value="F:ubiquitin protein ligase activity"/>
    <property type="evidence" value="ECO:0007669"/>
    <property type="project" value="UniProtKB-UniRule"/>
</dbReference>
<feature type="zinc finger region" description="UBR-type" evidence="9">
    <location>
        <begin position="148"/>
        <end position="220"/>
    </location>
</feature>
<feature type="compositionally biased region" description="Low complexity" evidence="12">
    <location>
        <begin position="369"/>
        <end position="391"/>
    </location>
</feature>
<feature type="compositionally biased region" description="Acidic residues" evidence="12">
    <location>
        <begin position="1315"/>
        <end position="1325"/>
    </location>
</feature>
<feature type="compositionally biased region" description="Polar residues" evidence="12">
    <location>
        <begin position="230"/>
        <end position="245"/>
    </location>
</feature>
<dbReference type="CDD" id="cd19673">
    <property type="entry name" value="UBR-box_UBR3"/>
    <property type="match status" value="1"/>
</dbReference>
<dbReference type="SUPFAM" id="SSF46785">
    <property type="entry name" value="Winged helix' DNA-binding domain"/>
    <property type="match status" value="1"/>
</dbReference>
<feature type="region of interest" description="Disordered" evidence="12">
    <location>
        <begin position="1844"/>
        <end position="1871"/>
    </location>
</feature>
<reference evidence="14 15" key="1">
    <citation type="submission" date="2017-11" db="EMBL/GenBank/DDBJ databases">
        <title>De novo assembly and phasing of dikaryotic genomes from two isolates of Puccinia coronata f. sp. avenae, the causal agent of oat crown rust.</title>
        <authorList>
            <person name="Miller M.E."/>
            <person name="Zhang Y."/>
            <person name="Omidvar V."/>
            <person name="Sperschneider J."/>
            <person name="Schwessinger B."/>
            <person name="Raley C."/>
            <person name="Palmer J.M."/>
            <person name="Garnica D."/>
            <person name="Upadhyaya N."/>
            <person name="Rathjen J."/>
            <person name="Taylor J.M."/>
            <person name="Park R.F."/>
            <person name="Dodds P.N."/>
            <person name="Hirsch C.D."/>
            <person name="Kianian S.F."/>
            <person name="Figueroa M."/>
        </authorList>
    </citation>
    <scope>NUCLEOTIDE SEQUENCE [LARGE SCALE GENOMIC DNA]</scope>
    <source>
        <strain evidence="14">12NC29</strain>
    </source>
</reference>
<feature type="region of interest" description="Disordered" evidence="12">
    <location>
        <begin position="225"/>
        <end position="246"/>
    </location>
</feature>